<dbReference type="PANTHER" id="PTHR41878">
    <property type="entry name" value="LEXA REPRESSOR-RELATED"/>
    <property type="match status" value="1"/>
</dbReference>
<keyword evidence="4" id="KW-1185">Reference proteome</keyword>
<dbReference type="SUPFAM" id="SSF159941">
    <property type="entry name" value="MM3350-like"/>
    <property type="match status" value="1"/>
</dbReference>
<accession>A0A1L9SMW9</accession>
<evidence type="ECO:0000259" key="2">
    <source>
        <dbReference type="Pfam" id="PF07929"/>
    </source>
</evidence>
<dbReference type="OrthoDB" id="245563at2759"/>
<dbReference type="STRING" id="1073090.A0A1L9SMW9"/>
<evidence type="ECO:0000256" key="1">
    <source>
        <dbReference type="SAM" id="MobiDB-lite"/>
    </source>
</evidence>
<protein>
    <recommendedName>
        <fullName evidence="2">Plasmid pRiA4b Orf3-like domain-containing protein</fullName>
    </recommendedName>
</protein>
<feature type="region of interest" description="Disordered" evidence="1">
    <location>
        <begin position="18"/>
        <end position="44"/>
    </location>
</feature>
<organism evidence="3 4">
    <name type="scientific">Penicilliopsis zonata CBS 506.65</name>
    <dbReference type="NCBI Taxonomy" id="1073090"/>
    <lineage>
        <taxon>Eukaryota</taxon>
        <taxon>Fungi</taxon>
        <taxon>Dikarya</taxon>
        <taxon>Ascomycota</taxon>
        <taxon>Pezizomycotina</taxon>
        <taxon>Eurotiomycetes</taxon>
        <taxon>Eurotiomycetidae</taxon>
        <taxon>Eurotiales</taxon>
        <taxon>Aspergillaceae</taxon>
        <taxon>Penicilliopsis</taxon>
    </lineage>
</organism>
<gene>
    <name evidence="3" type="ORF">ASPZODRAFT_14669</name>
</gene>
<dbReference type="InterPro" id="IPR024047">
    <property type="entry name" value="MM3350-like_sf"/>
</dbReference>
<dbReference type="VEuPathDB" id="FungiDB:ASPZODRAFT_14669"/>
<dbReference type="InterPro" id="IPR012912">
    <property type="entry name" value="Plasmid_pRiA4b_Orf3-like"/>
</dbReference>
<dbReference type="RefSeq" id="XP_022583048.1">
    <property type="nucleotide sequence ID" value="XM_022725197.1"/>
</dbReference>
<sequence>MSNRDYYGSEASNYSASEANSYQGQQYQQQTANPNEANGERGVGAALLGGAGGAMAGHHFGKSSGHSGLGTVAGANMQCIRRRDTMDPRGNLGLGNMDLRGNSDLDNMDLRGSLDLNTMDLMSNMDTISIIMDTMDTTDFEIRQNYILKVDLLPRFISNPRITRTLSCPATATFATLHEALIIAFGWSNTHLYDFKVYNHSDARGREHRLAGPESLLTITDTSLNGDMMMGPTRDSSKVKLFQVLDNSTTKGKTIHYLYDLGDGWEHVVTCTGRSDATQHISCLEGEGHGCAEDVGGPLGWEELLEAYDAESPTSDQKEQIIWYETFASNGDPEGLRGELKWKWDKDGINEQLKELTQSSGTGSTAPGSLPSILLVSLSKQPFFDEMYSALLTNLRSKATVTEVTEKNTAMEKLSAAQGQYAAIIVTDSGVIKKKFNAIQKKLVEYAQAGGTVIIGLHYCSFTRPSDSNLFFQKTWGVNWKFGNYGRYDFRLNPRANSAFMARCRPGLPQQYSMKAVHMQNARPEDQIYIYLPTSTESPAIFAKYGNGFLGWIGDVNTESETTELLLRMCGV</sequence>
<dbReference type="Gene3D" id="3.10.290.30">
    <property type="entry name" value="MM3350-like"/>
    <property type="match status" value="1"/>
</dbReference>
<dbReference type="Pfam" id="PF07929">
    <property type="entry name" value="PRiA4_ORF3"/>
    <property type="match status" value="1"/>
</dbReference>
<name>A0A1L9SMW9_9EURO</name>
<dbReference type="AlphaFoldDB" id="A0A1L9SMW9"/>
<dbReference type="PANTHER" id="PTHR41878:SF1">
    <property type="entry name" value="TNPR PROTEIN"/>
    <property type="match status" value="1"/>
</dbReference>
<feature type="domain" description="Plasmid pRiA4b Orf3-like" evidence="2">
    <location>
        <begin position="146"/>
        <end position="324"/>
    </location>
</feature>
<dbReference type="Proteomes" id="UP000184188">
    <property type="component" value="Unassembled WGS sequence"/>
</dbReference>
<evidence type="ECO:0000313" key="4">
    <source>
        <dbReference type="Proteomes" id="UP000184188"/>
    </source>
</evidence>
<feature type="compositionally biased region" description="Low complexity" evidence="1">
    <location>
        <begin position="18"/>
        <end position="30"/>
    </location>
</feature>
<evidence type="ECO:0000313" key="3">
    <source>
        <dbReference type="EMBL" id="OJJ48538.1"/>
    </source>
</evidence>
<dbReference type="GeneID" id="34611662"/>
<proteinExistence type="predicted"/>
<reference evidence="4" key="1">
    <citation type="journal article" date="2017" name="Genome Biol.">
        <title>Comparative genomics reveals high biological diversity and specific adaptations in the industrially and medically important fungal genus Aspergillus.</title>
        <authorList>
            <person name="de Vries R.P."/>
            <person name="Riley R."/>
            <person name="Wiebenga A."/>
            <person name="Aguilar-Osorio G."/>
            <person name="Amillis S."/>
            <person name="Uchima C.A."/>
            <person name="Anderluh G."/>
            <person name="Asadollahi M."/>
            <person name="Askin M."/>
            <person name="Barry K."/>
            <person name="Battaglia E."/>
            <person name="Bayram O."/>
            <person name="Benocci T."/>
            <person name="Braus-Stromeyer S.A."/>
            <person name="Caldana C."/>
            <person name="Canovas D."/>
            <person name="Cerqueira G.C."/>
            <person name="Chen F."/>
            <person name="Chen W."/>
            <person name="Choi C."/>
            <person name="Clum A."/>
            <person name="Dos Santos R.A."/>
            <person name="Damasio A.R."/>
            <person name="Diallinas G."/>
            <person name="Emri T."/>
            <person name="Fekete E."/>
            <person name="Flipphi M."/>
            <person name="Freyberg S."/>
            <person name="Gallo A."/>
            <person name="Gournas C."/>
            <person name="Habgood R."/>
            <person name="Hainaut M."/>
            <person name="Harispe M.L."/>
            <person name="Henrissat B."/>
            <person name="Hilden K.S."/>
            <person name="Hope R."/>
            <person name="Hossain A."/>
            <person name="Karabika E."/>
            <person name="Karaffa L."/>
            <person name="Karanyi Z."/>
            <person name="Krasevec N."/>
            <person name="Kuo A."/>
            <person name="Kusch H."/>
            <person name="LaButti K."/>
            <person name="Lagendijk E.L."/>
            <person name="Lapidus A."/>
            <person name="Levasseur A."/>
            <person name="Lindquist E."/>
            <person name="Lipzen A."/>
            <person name="Logrieco A.F."/>
            <person name="MacCabe A."/>
            <person name="Maekelae M.R."/>
            <person name="Malavazi I."/>
            <person name="Melin P."/>
            <person name="Meyer V."/>
            <person name="Mielnichuk N."/>
            <person name="Miskei M."/>
            <person name="Molnar A.P."/>
            <person name="Mule G."/>
            <person name="Ngan C.Y."/>
            <person name="Orejas M."/>
            <person name="Orosz E."/>
            <person name="Ouedraogo J.P."/>
            <person name="Overkamp K.M."/>
            <person name="Park H.-S."/>
            <person name="Perrone G."/>
            <person name="Piumi F."/>
            <person name="Punt P.J."/>
            <person name="Ram A.F."/>
            <person name="Ramon A."/>
            <person name="Rauscher S."/>
            <person name="Record E."/>
            <person name="Riano-Pachon D.M."/>
            <person name="Robert V."/>
            <person name="Roehrig J."/>
            <person name="Ruller R."/>
            <person name="Salamov A."/>
            <person name="Salih N.S."/>
            <person name="Samson R.A."/>
            <person name="Sandor E."/>
            <person name="Sanguinetti M."/>
            <person name="Schuetze T."/>
            <person name="Sepcic K."/>
            <person name="Shelest E."/>
            <person name="Sherlock G."/>
            <person name="Sophianopoulou V."/>
            <person name="Squina F.M."/>
            <person name="Sun H."/>
            <person name="Susca A."/>
            <person name="Todd R.B."/>
            <person name="Tsang A."/>
            <person name="Unkles S.E."/>
            <person name="van de Wiele N."/>
            <person name="van Rossen-Uffink D."/>
            <person name="Oliveira J.V."/>
            <person name="Vesth T.C."/>
            <person name="Visser J."/>
            <person name="Yu J.-H."/>
            <person name="Zhou M."/>
            <person name="Andersen M.R."/>
            <person name="Archer D.B."/>
            <person name="Baker S.E."/>
            <person name="Benoit I."/>
            <person name="Brakhage A.A."/>
            <person name="Braus G.H."/>
            <person name="Fischer R."/>
            <person name="Frisvad J.C."/>
            <person name="Goldman G.H."/>
            <person name="Houbraken J."/>
            <person name="Oakley B."/>
            <person name="Pocsi I."/>
            <person name="Scazzocchio C."/>
            <person name="Seiboth B."/>
            <person name="vanKuyk P.A."/>
            <person name="Wortman J."/>
            <person name="Dyer P.S."/>
            <person name="Grigoriev I.V."/>
        </authorList>
    </citation>
    <scope>NUCLEOTIDE SEQUENCE [LARGE SCALE GENOMIC DNA]</scope>
    <source>
        <strain evidence="4">CBS 506.65</strain>
    </source>
</reference>
<dbReference type="EMBL" id="KV878339">
    <property type="protein sequence ID" value="OJJ48538.1"/>
    <property type="molecule type" value="Genomic_DNA"/>
</dbReference>